<evidence type="ECO:0000259" key="20">
    <source>
        <dbReference type="SMART" id="SM00645"/>
    </source>
</evidence>
<dbReference type="OrthoDB" id="3789175at2759"/>
<comment type="catalytic activity">
    <reaction evidence="1">
        <text>Release of an N-terminal dipeptide, Xaa-Yaa-|-Zaa-, except when Xaa is Arg or Lys, or Yaa or Zaa is Pro.</text>
        <dbReference type="EC" id="3.4.14.1"/>
    </reaction>
</comment>
<evidence type="ECO:0000256" key="14">
    <source>
        <dbReference type="ARBA" id="ARBA00029762"/>
    </source>
</evidence>
<name>A0A7M7PL41_STRPU</name>
<dbReference type="GO" id="GO:0008239">
    <property type="term" value="F:dipeptidyl-peptidase activity"/>
    <property type="evidence" value="ECO:0007669"/>
    <property type="project" value="UniProtKB-EC"/>
</dbReference>
<evidence type="ECO:0000313" key="22">
    <source>
        <dbReference type="Proteomes" id="UP000007110"/>
    </source>
</evidence>
<accession>A0A7M7PL41</accession>
<dbReference type="PROSITE" id="PS00139">
    <property type="entry name" value="THIOL_PROTEASE_CYS"/>
    <property type="match status" value="1"/>
</dbReference>
<dbReference type="InterPro" id="IPR036496">
    <property type="entry name" value="CathepsinC_exc_dom_sf"/>
</dbReference>
<dbReference type="PRINTS" id="PR00705">
    <property type="entry name" value="PAPAIN"/>
</dbReference>
<dbReference type="InterPro" id="IPR039412">
    <property type="entry name" value="CatC"/>
</dbReference>
<dbReference type="PANTHER" id="PTHR12411">
    <property type="entry name" value="CYSTEINE PROTEASE FAMILY C1-RELATED"/>
    <property type="match status" value="1"/>
</dbReference>
<keyword evidence="11" id="KW-1015">Disulfide bond</keyword>
<dbReference type="EnsemblMetazoa" id="XM_030997464">
    <property type="protein sequence ID" value="XP_030853324"/>
    <property type="gene ID" value="LOC115919030"/>
</dbReference>
<keyword evidence="19" id="KW-0732">Signal</keyword>
<proteinExistence type="inferred from homology"/>
<evidence type="ECO:0000256" key="3">
    <source>
        <dbReference type="ARBA" id="ARBA00008455"/>
    </source>
</evidence>
<dbReference type="InterPro" id="IPR000668">
    <property type="entry name" value="Peptidase_C1A_C"/>
</dbReference>
<dbReference type="SUPFAM" id="SSF75001">
    <property type="entry name" value="Dipeptidyl peptidase I (cathepsin C), exclusion domain"/>
    <property type="match status" value="1"/>
</dbReference>
<evidence type="ECO:0000256" key="11">
    <source>
        <dbReference type="ARBA" id="ARBA00023157"/>
    </source>
</evidence>
<dbReference type="AlphaFoldDB" id="A0A7M7PL41"/>
<keyword evidence="10" id="KW-0865">Zymogen</keyword>
<evidence type="ECO:0000256" key="10">
    <source>
        <dbReference type="ARBA" id="ARBA00023145"/>
    </source>
</evidence>
<dbReference type="Gene3D" id="3.90.70.10">
    <property type="entry name" value="Cysteine proteinases"/>
    <property type="match status" value="1"/>
</dbReference>
<keyword evidence="8" id="KW-0378">Hydrolase</keyword>
<dbReference type="SMART" id="SM00645">
    <property type="entry name" value="Pept_C1"/>
    <property type="match status" value="1"/>
</dbReference>
<evidence type="ECO:0000256" key="12">
    <source>
        <dbReference type="ARBA" id="ARBA00023180"/>
    </source>
</evidence>
<dbReference type="GO" id="GO:0004197">
    <property type="term" value="F:cysteine-type endopeptidase activity"/>
    <property type="evidence" value="ECO:0000318"/>
    <property type="project" value="GO_Central"/>
</dbReference>
<dbReference type="KEGG" id="spu:115919030"/>
<comment type="function">
    <text evidence="18">Thiol protease. Has dipeptidylpeptidase activity. Active against a broad range of dipeptide substrates composed of both polar and hydrophobic amino acids. Proline cannot occupy the P1 position and arginine cannot occupy the P2 position of the substrate. Can act as both an exopeptidase and endopeptidase. Activates serine proteases such as elastase, cathepsin G and granzymes A and B.</text>
</comment>
<evidence type="ECO:0000256" key="1">
    <source>
        <dbReference type="ARBA" id="ARBA00000738"/>
    </source>
</evidence>
<dbReference type="OMA" id="MNSRIMI"/>
<reference evidence="21" key="2">
    <citation type="submission" date="2021-01" db="UniProtKB">
        <authorList>
            <consortium name="EnsemblMetazoa"/>
        </authorList>
    </citation>
    <scope>IDENTIFICATION</scope>
</reference>
<dbReference type="EC" id="3.4.14.1" evidence="5"/>
<evidence type="ECO:0000256" key="5">
    <source>
        <dbReference type="ARBA" id="ARBA00012059"/>
    </source>
</evidence>
<reference evidence="22" key="1">
    <citation type="submission" date="2015-02" db="EMBL/GenBank/DDBJ databases">
        <title>Genome sequencing for Strongylocentrotus purpuratus.</title>
        <authorList>
            <person name="Murali S."/>
            <person name="Liu Y."/>
            <person name="Vee V."/>
            <person name="English A."/>
            <person name="Wang M."/>
            <person name="Skinner E."/>
            <person name="Han Y."/>
            <person name="Muzny D.M."/>
            <person name="Worley K.C."/>
            <person name="Gibbs R.A."/>
        </authorList>
    </citation>
    <scope>NUCLEOTIDE SEQUENCE</scope>
</reference>
<evidence type="ECO:0000256" key="13">
    <source>
        <dbReference type="ARBA" id="ARBA00023214"/>
    </source>
</evidence>
<dbReference type="Proteomes" id="UP000007110">
    <property type="component" value="Unassembled WGS sequence"/>
</dbReference>
<dbReference type="InParanoid" id="A0A7M7PL41"/>
<dbReference type="InterPro" id="IPR014882">
    <property type="entry name" value="CathepsinC_exc"/>
</dbReference>
<dbReference type="GO" id="GO:0005764">
    <property type="term" value="C:lysosome"/>
    <property type="evidence" value="ECO:0000318"/>
    <property type="project" value="GO_Central"/>
</dbReference>
<evidence type="ECO:0000256" key="19">
    <source>
        <dbReference type="SAM" id="SignalP"/>
    </source>
</evidence>
<evidence type="ECO:0000256" key="18">
    <source>
        <dbReference type="ARBA" id="ARBA00045556"/>
    </source>
</evidence>
<comment type="subunit">
    <text evidence="4">Tetramer of heterotrimers consisting of exclusion domain, heavy- and light chains.</text>
</comment>
<comment type="cofactor">
    <cofactor evidence="2">
        <name>chloride</name>
        <dbReference type="ChEBI" id="CHEBI:17996"/>
    </cofactor>
</comment>
<dbReference type="GeneID" id="115919030"/>
<sequence length="459" mass="51218">MRVYAVIFMLAVVPAFVVGDTPANCTYEDVAGEWIFEVSGYGGDNKIDCTKPGPVTYKLHVQLLFPDVAVDVQYGTKGFWTLIYNQGFEVVLNNRKYFAFSEYTQQGSQVTMNCSQTLPGWSHNVIGSDWACYVGSKVGPSKVHTVRKERRPDFSQMMYRNDKKMVEKINRAQKSWNATIYPEHEMYTVEDMRRRAGAMNGLGSSRPAPAIVTNQAKRAASSLPPGFDWRNVNGGQNFVSPVRNQASCGSCYAFGSLAMLESRLRIATNNSIQLVFSTQDVVSCSEYSQGCEGGFPYLVAGKYAEDFGVVEESCYPYEGTDISCSKEKAGCRRYYATNYNYVGGFYGGCKEELMRAQLVKNGPLAVSFMVYDDFMAYSGGIYHHTGVKNENLKFNPFEITNHVVLVVGYGVEAGSGEKFWIVKNSWGADWGEEGYFRIRRGTDECAIESIAVEAFPIYP</sequence>
<keyword evidence="13" id="KW-0868">Chloride</keyword>
<evidence type="ECO:0000256" key="16">
    <source>
        <dbReference type="ARBA" id="ARBA00030778"/>
    </source>
</evidence>
<organism evidence="21 22">
    <name type="scientific">Strongylocentrotus purpuratus</name>
    <name type="common">Purple sea urchin</name>
    <dbReference type="NCBI Taxonomy" id="7668"/>
    <lineage>
        <taxon>Eukaryota</taxon>
        <taxon>Metazoa</taxon>
        <taxon>Echinodermata</taxon>
        <taxon>Eleutherozoa</taxon>
        <taxon>Echinozoa</taxon>
        <taxon>Echinoidea</taxon>
        <taxon>Euechinoidea</taxon>
        <taxon>Echinacea</taxon>
        <taxon>Camarodonta</taxon>
        <taxon>Echinidea</taxon>
        <taxon>Strongylocentrotidae</taxon>
        <taxon>Strongylocentrotus</taxon>
    </lineage>
</organism>
<evidence type="ECO:0000256" key="8">
    <source>
        <dbReference type="ARBA" id="ARBA00022801"/>
    </source>
</evidence>
<feature type="signal peptide" evidence="19">
    <location>
        <begin position="1"/>
        <end position="19"/>
    </location>
</feature>
<keyword evidence="9" id="KW-0788">Thiol protease</keyword>
<evidence type="ECO:0000256" key="17">
    <source>
        <dbReference type="ARBA" id="ARBA00032961"/>
    </source>
</evidence>
<dbReference type="FunFam" id="2.40.128.80:FF:000003">
    <property type="entry name" value="Cathepsin C"/>
    <property type="match status" value="1"/>
</dbReference>
<dbReference type="InterPro" id="IPR013128">
    <property type="entry name" value="Peptidase_C1A"/>
</dbReference>
<evidence type="ECO:0000256" key="2">
    <source>
        <dbReference type="ARBA" id="ARBA00001923"/>
    </source>
</evidence>
<dbReference type="InterPro" id="IPR038765">
    <property type="entry name" value="Papain-like_cys_pep_sf"/>
</dbReference>
<feature type="chain" id="PRO_5029549247" description="Dipeptidyl peptidase 1" evidence="19">
    <location>
        <begin position="20"/>
        <end position="459"/>
    </location>
</feature>
<dbReference type="SUPFAM" id="SSF54001">
    <property type="entry name" value="Cysteine proteinases"/>
    <property type="match status" value="1"/>
</dbReference>
<comment type="similarity">
    <text evidence="3">Belongs to the peptidase C1 family.</text>
</comment>
<dbReference type="InterPro" id="IPR025661">
    <property type="entry name" value="Pept_asp_AS"/>
</dbReference>
<feature type="domain" description="Peptidase C1A papain C-terminal" evidence="20">
    <location>
        <begin position="223"/>
        <end position="455"/>
    </location>
</feature>
<dbReference type="InterPro" id="IPR000169">
    <property type="entry name" value="Pept_cys_AS"/>
</dbReference>
<keyword evidence="12" id="KW-0325">Glycoprotein</keyword>
<dbReference type="GO" id="GO:0005615">
    <property type="term" value="C:extracellular space"/>
    <property type="evidence" value="ECO:0000318"/>
    <property type="project" value="GO_Central"/>
</dbReference>
<keyword evidence="22" id="KW-1185">Reference proteome</keyword>
<evidence type="ECO:0000256" key="6">
    <source>
        <dbReference type="ARBA" id="ARBA00014709"/>
    </source>
</evidence>
<dbReference type="RefSeq" id="XP_030853324.1">
    <property type="nucleotide sequence ID" value="XM_030997464.1"/>
</dbReference>
<evidence type="ECO:0000256" key="4">
    <source>
        <dbReference type="ARBA" id="ARBA00011610"/>
    </source>
</evidence>
<dbReference type="PROSITE" id="PS00640">
    <property type="entry name" value="THIOL_PROTEASE_ASN"/>
    <property type="match status" value="1"/>
</dbReference>
<protein>
    <recommendedName>
        <fullName evidence="6">Dipeptidyl peptidase 1</fullName>
        <ecNumber evidence="5">3.4.14.1</ecNumber>
    </recommendedName>
    <alternativeName>
        <fullName evidence="15">Cathepsin C</fullName>
    </alternativeName>
    <alternativeName>
        <fullName evidence="14">Cathepsin J</fullName>
    </alternativeName>
    <alternativeName>
        <fullName evidence="17">Dipeptidyl peptidase I</fullName>
    </alternativeName>
    <alternativeName>
        <fullName evidence="16">Dipeptidyl transferase</fullName>
    </alternativeName>
</protein>
<dbReference type="Pfam" id="PF08773">
    <property type="entry name" value="CathepsinC_exc"/>
    <property type="match status" value="1"/>
</dbReference>
<evidence type="ECO:0000313" key="21">
    <source>
        <dbReference type="EnsemblMetazoa" id="XP_030853324"/>
    </source>
</evidence>
<evidence type="ECO:0000256" key="15">
    <source>
        <dbReference type="ARBA" id="ARBA00029779"/>
    </source>
</evidence>
<dbReference type="GO" id="GO:0051603">
    <property type="term" value="P:proteolysis involved in protein catabolic process"/>
    <property type="evidence" value="ECO:0000318"/>
    <property type="project" value="GO_Central"/>
</dbReference>
<dbReference type="Gene3D" id="2.40.128.80">
    <property type="entry name" value="Cathepsin C, exclusion domain"/>
    <property type="match status" value="1"/>
</dbReference>
<keyword evidence="7" id="KW-0645">Protease</keyword>
<dbReference type="CDD" id="cd02621">
    <property type="entry name" value="Peptidase_C1A_CathepsinC"/>
    <property type="match status" value="1"/>
</dbReference>
<dbReference type="Pfam" id="PF00112">
    <property type="entry name" value="Peptidase_C1"/>
    <property type="match status" value="1"/>
</dbReference>
<evidence type="ECO:0000256" key="7">
    <source>
        <dbReference type="ARBA" id="ARBA00022670"/>
    </source>
</evidence>
<evidence type="ECO:0000256" key="9">
    <source>
        <dbReference type="ARBA" id="ARBA00022807"/>
    </source>
</evidence>